<dbReference type="SUPFAM" id="SSF101898">
    <property type="entry name" value="NHL repeat"/>
    <property type="match status" value="1"/>
</dbReference>
<dbReference type="Proteomes" id="UP000283254">
    <property type="component" value="Unassembled WGS sequence"/>
</dbReference>
<dbReference type="AlphaFoldDB" id="A0A422QFB5"/>
<dbReference type="PANTHER" id="PTHR13833">
    <property type="match status" value="1"/>
</dbReference>
<reference evidence="1" key="1">
    <citation type="submission" date="2014-10" db="EMBL/GenBank/DDBJ databases">
        <title>Massilia sp. genome.</title>
        <authorList>
            <person name="Xu B."/>
            <person name="Dai L."/>
            <person name="Huang Z."/>
        </authorList>
    </citation>
    <scope>NUCLEOTIDE SEQUENCE [LARGE SCALE GENOMIC DNA]</scope>
    <source>
        <strain evidence="1">CFS-1</strain>
    </source>
</reference>
<comment type="caution">
    <text evidence="1">The sequence shown here is derived from an EMBL/GenBank/DDBJ whole genome shotgun (WGS) entry which is preliminary data.</text>
</comment>
<dbReference type="RefSeq" id="WP_123071522.1">
    <property type="nucleotide sequence ID" value="NZ_JSAB01000308.1"/>
</dbReference>
<accession>A0A422QFB5</accession>
<protein>
    <recommendedName>
        <fullName evidence="3">SMP-30/Gluconolactonase/LRE-like region domain-containing protein</fullName>
    </recommendedName>
</protein>
<dbReference type="OrthoDB" id="8752631at2"/>
<dbReference type="Gene3D" id="2.40.10.500">
    <property type="match status" value="1"/>
</dbReference>
<evidence type="ECO:0000313" key="2">
    <source>
        <dbReference type="Proteomes" id="UP000283254"/>
    </source>
</evidence>
<gene>
    <name evidence="1" type="ORF">NM04_21925</name>
</gene>
<dbReference type="PANTHER" id="PTHR13833:SF71">
    <property type="entry name" value="NHL DOMAIN-CONTAINING PROTEIN"/>
    <property type="match status" value="1"/>
</dbReference>
<proteinExistence type="predicted"/>
<name>A0A422QFB5_9BURK</name>
<dbReference type="PROSITE" id="PS51257">
    <property type="entry name" value="PROKAR_LIPOPROTEIN"/>
    <property type="match status" value="1"/>
</dbReference>
<dbReference type="InterPro" id="IPR011042">
    <property type="entry name" value="6-blade_b-propeller_TolB-like"/>
</dbReference>
<dbReference type="Gene3D" id="2.120.10.30">
    <property type="entry name" value="TolB, C-terminal domain"/>
    <property type="match status" value="1"/>
</dbReference>
<organism evidence="1 2">
    <name type="scientific">Massilia aurea</name>
    <dbReference type="NCBI Taxonomy" id="373040"/>
    <lineage>
        <taxon>Bacteria</taxon>
        <taxon>Pseudomonadati</taxon>
        <taxon>Pseudomonadota</taxon>
        <taxon>Betaproteobacteria</taxon>
        <taxon>Burkholderiales</taxon>
        <taxon>Oxalobacteraceae</taxon>
        <taxon>Telluria group</taxon>
        <taxon>Massilia</taxon>
    </lineage>
</organism>
<dbReference type="EMBL" id="JSAB01000308">
    <property type="protein sequence ID" value="RNF28678.1"/>
    <property type="molecule type" value="Genomic_DNA"/>
</dbReference>
<evidence type="ECO:0008006" key="3">
    <source>
        <dbReference type="Google" id="ProtNLM"/>
    </source>
</evidence>
<evidence type="ECO:0000313" key="1">
    <source>
        <dbReference type="EMBL" id="RNF28678.1"/>
    </source>
</evidence>
<sequence length="444" mass="45108">MIGVRLFAMCSVVLVTACGGGGRDTSPDSPSVPAPSIALASSATSVMPNGAAVEITPTLTGVTGPLNWSVTPTASIGTTLYTLPDKQIAAYSAPWDLTADKVTITASAGGISSSVELSVKPSPVPVPWVTLPVTWQLVFGDPPTLAGARPVYSVLDQSGNLYLAYSSPVSEIKKVAADGSIATHAQVNEPISLAYAPDGVLYVVDRVGALAYAIRRIAADGTVSTLTQTAPYDAATGAIDGSSGVATAYTLRLAVAPSGAIYATDGSKVRKIAPDGTFSTLAGGGCEAGIPPGSGCVERRNPVDGLGVQARFMGPDDIVVDSAGNLYVNDVMLIRKITPAGAVTTLAGRTNWIFDFLNDIDGTGNAAFFAGGGPMAIDAAGNLYKLGSRGVLRKITPSGVASTVTTCLGLTGAQPQNRIVALHAVSPGVVVLQSYAQLSKVRVD</sequence>
<keyword evidence="2" id="KW-1185">Reference proteome</keyword>